<dbReference type="InterPro" id="IPR032904">
    <property type="entry name" value="MenG"/>
</dbReference>
<keyword evidence="1 4" id="KW-0489">Methyltransferase</keyword>
<dbReference type="InterPro" id="IPR023576">
    <property type="entry name" value="UbiE/COQ5_MeTrFase_CS"/>
</dbReference>
<dbReference type="AlphaFoldDB" id="A0A9P1P148"/>
<dbReference type="HAMAP" id="MF_01982">
    <property type="entry name" value="MenG_phylloquinone_subfam"/>
    <property type="match status" value="1"/>
</dbReference>
<dbReference type="SUPFAM" id="SSF53335">
    <property type="entry name" value="S-adenosyl-L-methionine-dependent methyltransferases"/>
    <property type="match status" value="1"/>
</dbReference>
<dbReference type="InterPro" id="IPR004033">
    <property type="entry name" value="UbiE/COQ5_MeTrFase"/>
</dbReference>
<keyword evidence="6" id="KW-1185">Reference proteome</keyword>
<dbReference type="PROSITE" id="PS51608">
    <property type="entry name" value="SAM_MT_UBIE"/>
    <property type="match status" value="1"/>
</dbReference>
<dbReference type="Proteomes" id="UP000032946">
    <property type="component" value="Chromosome"/>
</dbReference>
<name>A0A9P1P148_9CYAN</name>
<accession>A0A9P1P148</accession>
<keyword evidence="3 4" id="KW-0949">S-adenosyl-L-methionine</keyword>
<dbReference type="Gene3D" id="3.40.50.150">
    <property type="entry name" value="Vaccinia Virus protein VP39"/>
    <property type="match status" value="1"/>
</dbReference>
<comment type="similarity">
    <text evidence="4">Belongs to the class I-like SAM-binding methyltransferase superfamily. MenG/UbiE family.</text>
</comment>
<gene>
    <name evidence="5" type="primary">ubiE</name>
    <name evidence="4" type="synonym">menG</name>
    <name evidence="5" type="ORF">ARTHRO_60213</name>
</gene>
<dbReference type="GO" id="GO:0032259">
    <property type="term" value="P:methylation"/>
    <property type="evidence" value="ECO:0007669"/>
    <property type="project" value="UniProtKB-KW"/>
</dbReference>
<dbReference type="Pfam" id="PF01209">
    <property type="entry name" value="Ubie_methyltran"/>
    <property type="match status" value="1"/>
</dbReference>
<dbReference type="EC" id="2.1.1.329" evidence="4"/>
<dbReference type="PANTHER" id="PTHR43591:SF24">
    <property type="entry name" value="2-METHOXY-6-POLYPRENYL-1,4-BENZOQUINOL METHYLASE, MITOCHONDRIAL"/>
    <property type="match status" value="1"/>
</dbReference>
<dbReference type="EMBL" id="FO818640">
    <property type="protein sequence ID" value="CDM97612.1"/>
    <property type="molecule type" value="Genomic_DNA"/>
</dbReference>
<dbReference type="NCBIfam" id="TIGR01934">
    <property type="entry name" value="MenG_MenH_UbiE"/>
    <property type="match status" value="1"/>
</dbReference>
<comment type="pathway">
    <text evidence="4">Cofactor biosynthesis; phylloquinone biosynthesis.</text>
</comment>
<dbReference type="PANTHER" id="PTHR43591">
    <property type="entry name" value="METHYLTRANSFERASE"/>
    <property type="match status" value="1"/>
</dbReference>
<reference evidence="5 6" key="1">
    <citation type="submission" date="2014-02" db="EMBL/GenBank/DDBJ databases">
        <authorList>
            <person name="Genoscope - CEA"/>
        </authorList>
    </citation>
    <scope>NUCLEOTIDE SEQUENCE [LARGE SCALE GENOMIC DNA]</scope>
    <source>
        <strain evidence="5 6">PCC 8005</strain>
    </source>
</reference>
<sequence length="236" mass="26058">MKLDRTEEHIQDLFNRIAPVYDQMNDWLSFGSHRIWKQMAVNWSGARPGHIGLDLCCGTGDLTRLLAIKVGSSGKVVGVDFSRQLLAIAGDRQPPFTLSPAPITWVEADVLDLPFPDHYFDCATMGYGLRNVVDIPRSLKELHRVLKPGGTAAILDFHRPENAFKTFQQWYLDRIVVPVANTFGLEAEYAYLNPSLEKFPTGPQQVALAEAANFSLATHYAIAGGMMGVLVLESGG</sequence>
<organism evidence="5 6">
    <name type="scientific">Limnospira indica PCC 8005</name>
    <dbReference type="NCBI Taxonomy" id="376219"/>
    <lineage>
        <taxon>Bacteria</taxon>
        <taxon>Bacillati</taxon>
        <taxon>Cyanobacteriota</taxon>
        <taxon>Cyanophyceae</taxon>
        <taxon>Oscillatoriophycideae</taxon>
        <taxon>Oscillatoriales</taxon>
        <taxon>Sirenicapillariaceae</taxon>
        <taxon>Limnospira</taxon>
    </lineage>
</organism>
<comment type="catalytic activity">
    <reaction evidence="4">
        <text>demethylphylloquinol + S-adenosyl-L-methionine = phylloquinol + S-adenosyl-L-homocysteine + H(+)</text>
        <dbReference type="Rhea" id="RHEA:40551"/>
        <dbReference type="ChEBI" id="CHEBI:15378"/>
        <dbReference type="ChEBI" id="CHEBI:28433"/>
        <dbReference type="ChEBI" id="CHEBI:57856"/>
        <dbReference type="ChEBI" id="CHEBI:59789"/>
        <dbReference type="ChEBI" id="CHEBI:87844"/>
        <dbReference type="EC" id="2.1.1.329"/>
    </reaction>
</comment>
<evidence type="ECO:0000256" key="2">
    <source>
        <dbReference type="ARBA" id="ARBA00022679"/>
    </source>
</evidence>
<dbReference type="GO" id="GO:0042372">
    <property type="term" value="P:phylloquinone biosynthetic process"/>
    <property type="evidence" value="ECO:0007669"/>
    <property type="project" value="UniProtKB-UniRule"/>
</dbReference>
<protein>
    <recommendedName>
        <fullName evidence="4">2-phytyl-1,4-naphtoquinone methyltransferase</fullName>
        <ecNumber evidence="4">2.1.1.329</ecNumber>
    </recommendedName>
    <alternativeName>
        <fullName evidence="4">Demethylphylloquinone methyltransferase</fullName>
    </alternativeName>
</protein>
<evidence type="ECO:0000313" key="6">
    <source>
        <dbReference type="Proteomes" id="UP000032946"/>
    </source>
</evidence>
<dbReference type="NCBIfam" id="NF001244">
    <property type="entry name" value="PRK00216.1-5"/>
    <property type="match status" value="1"/>
</dbReference>
<dbReference type="GO" id="GO:0052624">
    <property type="term" value="F:2-phytyl-1,4-naphthoquinone methyltransferase activity"/>
    <property type="evidence" value="ECO:0007669"/>
    <property type="project" value="UniProtKB-EC"/>
</dbReference>
<keyword evidence="2 4" id="KW-0808">Transferase</keyword>
<evidence type="ECO:0000256" key="4">
    <source>
        <dbReference type="HAMAP-Rule" id="MF_01982"/>
    </source>
</evidence>
<evidence type="ECO:0000256" key="3">
    <source>
        <dbReference type="ARBA" id="ARBA00022691"/>
    </source>
</evidence>
<evidence type="ECO:0000313" key="5">
    <source>
        <dbReference type="EMBL" id="CDM97612.1"/>
    </source>
</evidence>
<evidence type="ECO:0000256" key="1">
    <source>
        <dbReference type="ARBA" id="ARBA00022603"/>
    </source>
</evidence>
<dbReference type="InterPro" id="IPR029063">
    <property type="entry name" value="SAM-dependent_MTases_sf"/>
</dbReference>
<comment type="function">
    <text evidence="4">Methyltransferase required for the conversion of 2-phytyl-1,4-beta-naphthoquinol to phylloquinol.</text>
</comment>
<dbReference type="RefSeq" id="WP_008054743.1">
    <property type="nucleotide sequence ID" value="NZ_FO818640.1"/>
</dbReference>
<dbReference type="HAMAP" id="MF_01813">
    <property type="entry name" value="MenG_UbiE_methyltr"/>
    <property type="match status" value="1"/>
</dbReference>
<dbReference type="PROSITE" id="PS01183">
    <property type="entry name" value="UBIE_1"/>
    <property type="match status" value="1"/>
</dbReference>
<dbReference type="CDD" id="cd02440">
    <property type="entry name" value="AdoMet_MTases"/>
    <property type="match status" value="1"/>
</dbReference>
<proteinExistence type="inferred from homology"/>